<dbReference type="InterPro" id="IPR011082">
    <property type="entry name" value="Exosome-assoc_fac/DNA_repair"/>
</dbReference>
<keyword evidence="1" id="KW-0539">Nucleus</keyword>
<comment type="similarity">
    <text evidence="1">Belongs to the C1D family.</text>
</comment>
<dbReference type="Proteomes" id="UP000265515">
    <property type="component" value="Unassembled WGS sequence"/>
</dbReference>
<dbReference type="AlphaFoldDB" id="A0A388JRX9"/>
<dbReference type="PANTHER" id="PTHR15341">
    <property type="entry name" value="SUN-COR STEROID HORMONE RECEPTOR CO-REPRESSOR"/>
    <property type="match status" value="1"/>
</dbReference>
<dbReference type="OrthoDB" id="1421013at2759"/>
<evidence type="ECO:0000313" key="4">
    <source>
        <dbReference type="Proteomes" id="UP000265515"/>
    </source>
</evidence>
<proteinExistence type="inferred from homology"/>
<keyword evidence="1" id="KW-0238">DNA-binding</keyword>
<name>A0A388JRX9_CHABU</name>
<keyword evidence="1" id="KW-0698">rRNA processing</keyword>
<dbReference type="STRING" id="69332.A0A388JRX9"/>
<dbReference type="GO" id="GO:0000178">
    <property type="term" value="C:exosome (RNase complex)"/>
    <property type="evidence" value="ECO:0007669"/>
    <property type="project" value="TreeGrafter"/>
</dbReference>
<dbReference type="GO" id="GO:0003723">
    <property type="term" value="F:RNA binding"/>
    <property type="evidence" value="ECO:0007669"/>
    <property type="project" value="UniProtKB-UniRule"/>
</dbReference>
<keyword evidence="1" id="KW-0694">RNA-binding</keyword>
<comment type="subcellular location">
    <subcellularLocation>
        <location evidence="1">Cytoplasm</location>
    </subcellularLocation>
    <subcellularLocation>
        <location evidence="1">Nucleus</location>
        <location evidence="1">Nucleolus</location>
    </subcellularLocation>
    <subcellularLocation>
        <location evidence="1">Nucleus</location>
    </subcellularLocation>
</comment>
<feature type="region of interest" description="Disordered" evidence="2">
    <location>
        <begin position="132"/>
        <end position="204"/>
    </location>
</feature>
<evidence type="ECO:0000256" key="2">
    <source>
        <dbReference type="SAM" id="MobiDB-lite"/>
    </source>
</evidence>
<dbReference type="GO" id="GO:0000460">
    <property type="term" value="P:maturation of 5.8S rRNA"/>
    <property type="evidence" value="ECO:0007669"/>
    <property type="project" value="TreeGrafter"/>
</dbReference>
<feature type="compositionally biased region" description="Basic and acidic residues" evidence="2">
    <location>
        <begin position="132"/>
        <end position="153"/>
    </location>
</feature>
<dbReference type="GO" id="GO:0010468">
    <property type="term" value="P:regulation of gene expression"/>
    <property type="evidence" value="ECO:0007669"/>
    <property type="project" value="TreeGrafter"/>
</dbReference>
<dbReference type="GO" id="GO:0003677">
    <property type="term" value="F:DNA binding"/>
    <property type="evidence" value="ECO:0007669"/>
    <property type="project" value="UniProtKB-KW"/>
</dbReference>
<dbReference type="PANTHER" id="PTHR15341:SF3">
    <property type="entry name" value="NUCLEAR NUCLEIC ACID-BINDING PROTEIN C1D"/>
    <property type="match status" value="1"/>
</dbReference>
<comment type="subunit">
    <text evidence="1">Monomer and homodimer.</text>
</comment>
<feature type="compositionally biased region" description="Acidic residues" evidence="2">
    <location>
        <begin position="154"/>
        <end position="163"/>
    </location>
</feature>
<dbReference type="GO" id="GO:0005737">
    <property type="term" value="C:cytoplasm"/>
    <property type="evidence" value="ECO:0007669"/>
    <property type="project" value="UniProtKB-SubCell"/>
</dbReference>
<keyword evidence="1" id="KW-0963">Cytoplasm</keyword>
<organism evidence="3 4">
    <name type="scientific">Chara braunii</name>
    <name type="common">Braun's stonewort</name>
    <dbReference type="NCBI Taxonomy" id="69332"/>
    <lineage>
        <taxon>Eukaryota</taxon>
        <taxon>Viridiplantae</taxon>
        <taxon>Streptophyta</taxon>
        <taxon>Charophyceae</taxon>
        <taxon>Charales</taxon>
        <taxon>Characeae</taxon>
        <taxon>Chara</taxon>
    </lineage>
</organism>
<comment type="caution">
    <text evidence="3">The sequence shown here is derived from an EMBL/GenBank/DDBJ whole genome shotgun (WGS) entry which is preliminary data.</text>
</comment>
<dbReference type="Gramene" id="GBG60556">
    <property type="protein sequence ID" value="GBG60556"/>
    <property type="gene ID" value="CBR_g8579"/>
</dbReference>
<evidence type="ECO:0000313" key="3">
    <source>
        <dbReference type="EMBL" id="GBG60556.1"/>
    </source>
</evidence>
<accession>A0A388JRX9</accession>
<protein>
    <recommendedName>
        <fullName evidence="1">Nuclear nucleic acid-binding protein C1D</fullName>
    </recommendedName>
</protein>
<sequence length="244" mass="26954">MAGSEVDKVPPIFEKSLKEVQTAMADMECHLSTYFAVPQRDLQRHLSPLRRATVHVTLAQAVNVLFCFLLKARGIAMEDSIAKKEMERVRLYAKKVEAAVDKINHPKPTMMLDLAATNRFIESAIPDLTAEQRRKVRDLANQHRESRKRQAEGREEEGDEEGEGGEKEGEEERGPAVGAEMMHTKKKKKRNRQRGGTGKRDVTMAAAAFLAQALNEANEVKKGTGDDSDDDSDVAGAELGSAAP</sequence>
<gene>
    <name evidence="3" type="ORF">CBR_g8579</name>
</gene>
<comment type="function">
    <text evidence="1">Plays a role in the recruitment of the exosome to pre-rRNA to mediate the 3'-5' end processing of the 5.8S rRNA.</text>
</comment>
<reference evidence="3 4" key="1">
    <citation type="journal article" date="2018" name="Cell">
        <title>The Chara Genome: Secondary Complexity and Implications for Plant Terrestrialization.</title>
        <authorList>
            <person name="Nishiyama T."/>
            <person name="Sakayama H."/>
            <person name="Vries J.D."/>
            <person name="Buschmann H."/>
            <person name="Saint-Marcoux D."/>
            <person name="Ullrich K.K."/>
            <person name="Haas F.B."/>
            <person name="Vanderstraeten L."/>
            <person name="Becker D."/>
            <person name="Lang D."/>
            <person name="Vosolsobe S."/>
            <person name="Rombauts S."/>
            <person name="Wilhelmsson P.K.I."/>
            <person name="Janitza P."/>
            <person name="Kern R."/>
            <person name="Heyl A."/>
            <person name="Rumpler F."/>
            <person name="Villalobos L.I.A.C."/>
            <person name="Clay J.M."/>
            <person name="Skokan R."/>
            <person name="Toyoda A."/>
            <person name="Suzuki Y."/>
            <person name="Kagoshima H."/>
            <person name="Schijlen E."/>
            <person name="Tajeshwar N."/>
            <person name="Catarino B."/>
            <person name="Hetherington A.J."/>
            <person name="Saltykova A."/>
            <person name="Bonnot C."/>
            <person name="Breuninger H."/>
            <person name="Symeonidi A."/>
            <person name="Radhakrishnan G.V."/>
            <person name="Van Nieuwerburgh F."/>
            <person name="Deforce D."/>
            <person name="Chang C."/>
            <person name="Karol K.G."/>
            <person name="Hedrich R."/>
            <person name="Ulvskov P."/>
            <person name="Glockner G."/>
            <person name="Delwiche C.F."/>
            <person name="Petrasek J."/>
            <person name="Van de Peer Y."/>
            <person name="Friml J."/>
            <person name="Beilby M."/>
            <person name="Dolan L."/>
            <person name="Kohara Y."/>
            <person name="Sugano S."/>
            <person name="Fujiyama A."/>
            <person name="Delaux P.-M."/>
            <person name="Quint M."/>
            <person name="TheiBen G."/>
            <person name="Hagemann M."/>
            <person name="Harholt J."/>
            <person name="Dunand C."/>
            <person name="Zachgo S."/>
            <person name="Langdale J."/>
            <person name="Maumus F."/>
            <person name="Straeten D.V.D."/>
            <person name="Gould S.B."/>
            <person name="Rensing S.A."/>
        </authorList>
    </citation>
    <scope>NUCLEOTIDE SEQUENCE [LARGE SCALE GENOMIC DNA]</scope>
    <source>
        <strain evidence="3 4">S276</strain>
    </source>
</reference>
<dbReference type="EMBL" id="BFEA01000012">
    <property type="protein sequence ID" value="GBG60556.1"/>
    <property type="molecule type" value="Genomic_DNA"/>
</dbReference>
<feature type="region of interest" description="Disordered" evidence="2">
    <location>
        <begin position="218"/>
        <end position="244"/>
    </location>
</feature>
<keyword evidence="4" id="KW-1185">Reference proteome</keyword>
<feature type="compositionally biased region" description="Basic and acidic residues" evidence="2">
    <location>
        <begin position="164"/>
        <end position="174"/>
    </location>
</feature>
<dbReference type="GO" id="GO:0005730">
    <property type="term" value="C:nucleolus"/>
    <property type="evidence" value="ECO:0007669"/>
    <property type="project" value="UniProtKB-SubCell"/>
</dbReference>
<evidence type="ECO:0000256" key="1">
    <source>
        <dbReference type="RuleBase" id="RU368003"/>
    </source>
</evidence>
<feature type="compositionally biased region" description="Basic residues" evidence="2">
    <location>
        <begin position="184"/>
        <end position="193"/>
    </location>
</feature>